<evidence type="ECO:0000256" key="1">
    <source>
        <dbReference type="SAM" id="MobiDB-lite"/>
    </source>
</evidence>
<dbReference type="PANTHER" id="PTHR45818">
    <property type="entry name" value="PROTEIN VAV"/>
    <property type="match status" value="1"/>
</dbReference>
<accession>A0A9P5Q2C1</accession>
<comment type="caution">
    <text evidence="3">The sequence shown here is derived from an EMBL/GenBank/DDBJ whole genome shotgun (WGS) entry which is preliminary data.</text>
</comment>
<dbReference type="PROSITE" id="PS50010">
    <property type="entry name" value="DH_2"/>
    <property type="match status" value="1"/>
</dbReference>
<feature type="region of interest" description="Disordered" evidence="1">
    <location>
        <begin position="809"/>
        <end position="840"/>
    </location>
</feature>
<feature type="region of interest" description="Disordered" evidence="1">
    <location>
        <begin position="887"/>
        <end position="1009"/>
    </location>
</feature>
<dbReference type="SUPFAM" id="SSF50729">
    <property type="entry name" value="PH domain-like"/>
    <property type="match status" value="1"/>
</dbReference>
<dbReference type="InterPro" id="IPR011993">
    <property type="entry name" value="PH-like_dom_sf"/>
</dbReference>
<feature type="region of interest" description="Disordered" evidence="1">
    <location>
        <begin position="47"/>
        <end position="124"/>
    </location>
</feature>
<dbReference type="InterPro" id="IPR000219">
    <property type="entry name" value="DH_dom"/>
</dbReference>
<dbReference type="Gene3D" id="1.20.900.10">
    <property type="entry name" value="Dbl homology (DH) domain"/>
    <property type="match status" value="1"/>
</dbReference>
<evidence type="ECO:0000259" key="2">
    <source>
        <dbReference type="PROSITE" id="PS50010"/>
    </source>
</evidence>
<feature type="compositionally biased region" description="Low complexity" evidence="1">
    <location>
        <begin position="898"/>
        <end position="916"/>
    </location>
</feature>
<dbReference type="InterPro" id="IPR035899">
    <property type="entry name" value="DBL_dom_sf"/>
</dbReference>
<organism evidence="3 4">
    <name type="scientific">Rhodocollybia butyracea</name>
    <dbReference type="NCBI Taxonomy" id="206335"/>
    <lineage>
        <taxon>Eukaryota</taxon>
        <taxon>Fungi</taxon>
        <taxon>Dikarya</taxon>
        <taxon>Basidiomycota</taxon>
        <taxon>Agaricomycotina</taxon>
        <taxon>Agaricomycetes</taxon>
        <taxon>Agaricomycetidae</taxon>
        <taxon>Agaricales</taxon>
        <taxon>Marasmiineae</taxon>
        <taxon>Omphalotaceae</taxon>
        <taxon>Rhodocollybia</taxon>
    </lineage>
</organism>
<evidence type="ECO:0000313" key="3">
    <source>
        <dbReference type="EMBL" id="KAF9076821.1"/>
    </source>
</evidence>
<dbReference type="Pfam" id="PF00621">
    <property type="entry name" value="RhoGEF"/>
    <property type="match status" value="1"/>
</dbReference>
<dbReference type="PANTHER" id="PTHR45818:SF3">
    <property type="entry name" value="PROTEIN VAV"/>
    <property type="match status" value="1"/>
</dbReference>
<feature type="compositionally biased region" description="Polar residues" evidence="1">
    <location>
        <begin position="102"/>
        <end position="112"/>
    </location>
</feature>
<dbReference type="AlphaFoldDB" id="A0A9P5Q2C1"/>
<sequence length="1122" mass="124236">MHLSISAQPKIYDRRSSRHAFELSHYNPAMSVPIIPTAANSTIMFKRPVEGRSRRSTTTGFLPLPSISASPVCTPTTSTSSRDFDSRSGSPSASASNSGESYTTALATSPELSPSPRASPEWISVPPPPLPTLVKRSVTCVTSRLHSFSHPSSFPISMPLSHALDHSIQRRNSVPAPRARSWSDLYPSIGRWKPSNPSNPIASPSGATLTPAERRTHHFARPRPLFDFTHQVGTETDNDFRGQRVVSSSTIKPVANREKIKDDTRKYHALLELLSTEVSYMQDLRILVEIYLRQIPTLTLKRSQSSSSTFVRNSSFSALSRASSSVHLSFHDNNGLQNISSISANEREKSPARHIFKNLEIDMLTRNAEEVLQFHENFVEELRQQMAPFGLRMELPSERSSDEEIMEGSVENIDASIALVSTKFATEASRFTSYELFCAGHPEAMDIVRRVQLAHPTDWEAFERRCGGLAYEMINGNMCSDDSSPVQEPKLKSRRNSTASIDGTSRYVRSRSNSLAGDRESTSRHRSRLTFMDYLIKPVQRICKYPLLLEQLKTSQSLLAASELRASGRSDVNVIVDSATEAMRSRAGAVDEARRRQDVVVRSSLIASRIVYPHVMPSSLNAVLHVLTPSFVSSLGACHLAGSLDVIHQRSFKSPTGTANINVKYLGAFLYLGGYLILAKVKGKTYEPRHWFNLCDFKIVDAVESEALLPCSFRVTCKGHEFEFAASCQQEKQVWLTAVRESMAYPTSGWINEPIDSLHTYGKGELIPSTLDGPSEVIVPLPTIDSVPEVAFESGGQLAETLLNDLSADSYSQPKKSSRNGTSPEGHSFPSRRSSTASANATAEYETFIIRRNLPSARTQIEAGLRDVISDACFSVRSQATSREEELFQTPYVFRQGSPVRPTPNSRSNSRPSASSGLTNRLRKHESVRVPRKRSFIQNDDGPMSADRIARAKSLAVRKRPQKLNLKLETRGPLDSSQSQPQSPPSLSGCSSSTMPSSSNPPSTIDDSPTLEVHAYMSRAPRSEPDCSRSRPTSFVGRSVRSLFISRPPSPTRISFQPPVYIESQKHSKPRNVFRRWVGSVSRVHRRTLSASDVQQNDDGAPTLPEMLTFEPLKLTQSPTAI</sequence>
<feature type="compositionally biased region" description="Low complexity" evidence="1">
    <location>
        <begin position="831"/>
        <end position="840"/>
    </location>
</feature>
<feature type="compositionally biased region" description="Basic residues" evidence="1">
    <location>
        <begin position="921"/>
        <end position="935"/>
    </location>
</feature>
<reference evidence="3" key="1">
    <citation type="submission" date="2020-11" db="EMBL/GenBank/DDBJ databases">
        <authorList>
            <consortium name="DOE Joint Genome Institute"/>
            <person name="Ahrendt S."/>
            <person name="Riley R."/>
            <person name="Andreopoulos W."/>
            <person name="Labutti K."/>
            <person name="Pangilinan J."/>
            <person name="Ruiz-Duenas F.J."/>
            <person name="Barrasa J.M."/>
            <person name="Sanchez-Garcia M."/>
            <person name="Camarero S."/>
            <person name="Miyauchi S."/>
            <person name="Serrano A."/>
            <person name="Linde D."/>
            <person name="Babiker R."/>
            <person name="Drula E."/>
            <person name="Ayuso-Fernandez I."/>
            <person name="Pacheco R."/>
            <person name="Padilla G."/>
            <person name="Ferreira P."/>
            <person name="Barriuso J."/>
            <person name="Kellner H."/>
            <person name="Castanera R."/>
            <person name="Alfaro M."/>
            <person name="Ramirez L."/>
            <person name="Pisabarro A.G."/>
            <person name="Kuo A."/>
            <person name="Tritt A."/>
            <person name="Lipzen A."/>
            <person name="He G."/>
            <person name="Yan M."/>
            <person name="Ng V."/>
            <person name="Cullen D."/>
            <person name="Martin F."/>
            <person name="Rosso M.-N."/>
            <person name="Henrissat B."/>
            <person name="Hibbett D."/>
            <person name="Martinez A.T."/>
            <person name="Grigoriev I.V."/>
        </authorList>
    </citation>
    <scope>NUCLEOTIDE SEQUENCE</scope>
    <source>
        <strain evidence="3">AH 40177</strain>
    </source>
</reference>
<dbReference type="OrthoDB" id="1716625at2759"/>
<dbReference type="EMBL" id="JADNRY010000005">
    <property type="protein sequence ID" value="KAF9076821.1"/>
    <property type="molecule type" value="Genomic_DNA"/>
</dbReference>
<dbReference type="Proteomes" id="UP000772434">
    <property type="component" value="Unassembled WGS sequence"/>
</dbReference>
<name>A0A9P5Q2C1_9AGAR</name>
<feature type="region of interest" description="Disordered" evidence="1">
    <location>
        <begin position="481"/>
        <end position="522"/>
    </location>
</feature>
<protein>
    <recommendedName>
        <fullName evidence="2">DH domain-containing protein</fullName>
    </recommendedName>
</protein>
<feature type="domain" description="DH" evidence="2">
    <location>
        <begin position="265"/>
        <end position="593"/>
    </location>
</feature>
<feature type="compositionally biased region" description="Low complexity" evidence="1">
    <location>
        <begin position="976"/>
        <end position="1003"/>
    </location>
</feature>
<gene>
    <name evidence="3" type="ORF">BDP27DRAFT_1442203</name>
</gene>
<feature type="compositionally biased region" description="Low complexity" evidence="1">
    <location>
        <begin position="68"/>
        <end position="101"/>
    </location>
</feature>
<dbReference type="GO" id="GO:0005737">
    <property type="term" value="C:cytoplasm"/>
    <property type="evidence" value="ECO:0007669"/>
    <property type="project" value="TreeGrafter"/>
</dbReference>
<keyword evidence="4" id="KW-1185">Reference proteome</keyword>
<proteinExistence type="predicted"/>
<dbReference type="Gene3D" id="2.30.29.30">
    <property type="entry name" value="Pleckstrin-homology domain (PH domain)/Phosphotyrosine-binding domain (PTB)"/>
    <property type="match status" value="1"/>
</dbReference>
<feature type="compositionally biased region" description="Polar residues" evidence="1">
    <location>
        <begin position="809"/>
        <end position="825"/>
    </location>
</feature>
<dbReference type="SUPFAM" id="SSF48065">
    <property type="entry name" value="DBL homology domain (DH-domain)"/>
    <property type="match status" value="1"/>
</dbReference>
<dbReference type="GO" id="GO:0005085">
    <property type="term" value="F:guanyl-nucleotide exchange factor activity"/>
    <property type="evidence" value="ECO:0007669"/>
    <property type="project" value="InterPro"/>
</dbReference>
<evidence type="ECO:0000313" key="4">
    <source>
        <dbReference type="Proteomes" id="UP000772434"/>
    </source>
</evidence>